<dbReference type="EMBL" id="JPVN01000002">
    <property type="protein sequence ID" value="KGR80136.1"/>
    <property type="molecule type" value="Genomic_DNA"/>
</dbReference>
<keyword evidence="3" id="KW-1185">Reference proteome</keyword>
<dbReference type="STRING" id="1384049.CD29_01910"/>
<name>A0A0A3I5Q4_9BACL</name>
<gene>
    <name evidence="2" type="ORF">CD29_01910</name>
</gene>
<evidence type="ECO:0000313" key="2">
    <source>
        <dbReference type="EMBL" id="KGR80136.1"/>
    </source>
</evidence>
<feature type="domain" description="IDEAL" evidence="1">
    <location>
        <begin position="126"/>
        <end position="148"/>
    </location>
</feature>
<evidence type="ECO:0000313" key="3">
    <source>
        <dbReference type="Proteomes" id="UP000030416"/>
    </source>
</evidence>
<dbReference type="Pfam" id="PF08858">
    <property type="entry name" value="IDEAL"/>
    <property type="match status" value="1"/>
</dbReference>
<evidence type="ECO:0000259" key="1">
    <source>
        <dbReference type="Pfam" id="PF08858"/>
    </source>
</evidence>
<dbReference type="AlphaFoldDB" id="A0A0A3I5Q4"/>
<organism evidence="2 3">
    <name type="scientific">Ureibacillus manganicus DSM 26584</name>
    <dbReference type="NCBI Taxonomy" id="1384049"/>
    <lineage>
        <taxon>Bacteria</taxon>
        <taxon>Bacillati</taxon>
        <taxon>Bacillota</taxon>
        <taxon>Bacilli</taxon>
        <taxon>Bacillales</taxon>
        <taxon>Caryophanaceae</taxon>
        <taxon>Ureibacillus</taxon>
    </lineage>
</organism>
<comment type="caution">
    <text evidence="2">The sequence shown here is derived from an EMBL/GenBank/DDBJ whole genome shotgun (WGS) entry which is preliminary data.</text>
</comment>
<protein>
    <submittedName>
        <fullName evidence="2">Transcriptional regulator</fullName>
    </submittedName>
</protein>
<proteinExistence type="predicted"/>
<sequence>MINVQYMKPFYTKVTDNTLRLVFAYQYFSITKDDELYHFIPVDGKEMIINLNTMQIENLSEIFVFQRGNRFVRYPLYQLLVQSDVHDHLMSIIDEAITQKETVNLVTCKEESEIEDIISLLEVTNLERLIDEALEERNEALFYDLVEKREKYKQKSS</sequence>
<accession>A0A0A3I5Q4</accession>
<dbReference type="Proteomes" id="UP000030416">
    <property type="component" value="Unassembled WGS sequence"/>
</dbReference>
<dbReference type="InterPro" id="IPR014957">
    <property type="entry name" value="IDEAL_dom"/>
</dbReference>
<dbReference type="RefSeq" id="WP_036182251.1">
    <property type="nucleotide sequence ID" value="NZ_AVDA01000002.1"/>
</dbReference>
<dbReference type="OrthoDB" id="2930704at2"/>
<dbReference type="eggNOG" id="ENOG5032URS">
    <property type="taxonomic scope" value="Bacteria"/>
</dbReference>
<reference evidence="2 3" key="1">
    <citation type="submission" date="2014-02" db="EMBL/GenBank/DDBJ databases">
        <title>Draft genome sequence of Lysinibacillus manganicus DSM 26584T.</title>
        <authorList>
            <person name="Zhang F."/>
            <person name="Wang G."/>
            <person name="Zhang L."/>
        </authorList>
    </citation>
    <scope>NUCLEOTIDE SEQUENCE [LARGE SCALE GENOMIC DNA]</scope>
    <source>
        <strain evidence="2 3">DSM 26584</strain>
    </source>
</reference>